<feature type="transmembrane region" description="Helical" evidence="7">
    <location>
        <begin position="144"/>
        <end position="166"/>
    </location>
</feature>
<evidence type="ECO:0000313" key="9">
    <source>
        <dbReference type="Proteomes" id="UP000553981"/>
    </source>
</evidence>
<feature type="transmembrane region" description="Helical" evidence="7">
    <location>
        <begin position="382"/>
        <end position="406"/>
    </location>
</feature>
<evidence type="ECO:0000256" key="4">
    <source>
        <dbReference type="ARBA" id="ARBA00022989"/>
    </source>
</evidence>
<feature type="transmembrane region" description="Helical" evidence="7">
    <location>
        <begin position="309"/>
        <end position="327"/>
    </location>
</feature>
<organism evidence="8 9">
    <name type="scientific">Mobiluncus curtisii</name>
    <dbReference type="NCBI Taxonomy" id="2051"/>
    <lineage>
        <taxon>Bacteria</taxon>
        <taxon>Bacillati</taxon>
        <taxon>Actinomycetota</taxon>
        <taxon>Actinomycetes</taxon>
        <taxon>Actinomycetales</taxon>
        <taxon>Actinomycetaceae</taxon>
        <taxon>Mobiluncus</taxon>
    </lineage>
</organism>
<dbReference type="InterPro" id="IPR024671">
    <property type="entry name" value="Atg22-like"/>
</dbReference>
<feature type="transmembrane region" description="Helical" evidence="7">
    <location>
        <begin position="21"/>
        <end position="41"/>
    </location>
</feature>
<feature type="transmembrane region" description="Helical" evidence="7">
    <location>
        <begin position="47"/>
        <end position="68"/>
    </location>
</feature>
<comment type="subcellular location">
    <subcellularLocation>
        <location evidence="1">Endomembrane system</location>
        <topology evidence="1">Multi-pass membrane protein</topology>
    </subcellularLocation>
</comment>
<feature type="transmembrane region" description="Helical" evidence="7">
    <location>
        <begin position="80"/>
        <end position="100"/>
    </location>
</feature>
<proteinExistence type="predicted"/>
<feature type="region of interest" description="Disordered" evidence="6">
    <location>
        <begin position="455"/>
        <end position="524"/>
    </location>
</feature>
<name>A0A7Y0UHR6_9ACTO</name>
<reference evidence="8 9" key="1">
    <citation type="submission" date="2020-04" db="EMBL/GenBank/DDBJ databases">
        <title>Antimicrobial susceptibility and clonality of vaginal-derived multi-drug resistant Mobiluncus isolates in China.</title>
        <authorList>
            <person name="Zhang X."/>
        </authorList>
    </citation>
    <scope>NUCLEOTIDE SEQUENCE [LARGE SCALE GENOMIC DNA]</scope>
    <source>
        <strain evidence="8 9">19</strain>
    </source>
</reference>
<evidence type="ECO:0000256" key="2">
    <source>
        <dbReference type="ARBA" id="ARBA00022448"/>
    </source>
</evidence>
<evidence type="ECO:0000256" key="6">
    <source>
        <dbReference type="SAM" id="MobiDB-lite"/>
    </source>
</evidence>
<gene>
    <name evidence="8" type="ORF">HHJ67_06080</name>
</gene>
<feature type="transmembrane region" description="Helical" evidence="7">
    <location>
        <begin position="106"/>
        <end position="132"/>
    </location>
</feature>
<evidence type="ECO:0000313" key="8">
    <source>
        <dbReference type="EMBL" id="NMW87320.1"/>
    </source>
</evidence>
<dbReference type="RefSeq" id="WP_169765126.1">
    <property type="nucleotide sequence ID" value="NZ_JABCUI010000002.1"/>
</dbReference>
<keyword evidence="2" id="KW-0813">Transport</keyword>
<keyword evidence="5 7" id="KW-0472">Membrane</keyword>
<dbReference type="Gene3D" id="1.20.1250.20">
    <property type="entry name" value="MFS general substrate transporter like domains"/>
    <property type="match status" value="1"/>
</dbReference>
<dbReference type="AlphaFoldDB" id="A0A7Y0UHR6"/>
<keyword evidence="4 7" id="KW-1133">Transmembrane helix</keyword>
<evidence type="ECO:0000256" key="5">
    <source>
        <dbReference type="ARBA" id="ARBA00023136"/>
    </source>
</evidence>
<dbReference type="Proteomes" id="UP000553981">
    <property type="component" value="Unassembled WGS sequence"/>
</dbReference>
<feature type="transmembrane region" description="Helical" evidence="7">
    <location>
        <begin position="186"/>
        <end position="206"/>
    </location>
</feature>
<dbReference type="Pfam" id="PF11700">
    <property type="entry name" value="ATG22"/>
    <property type="match status" value="1"/>
</dbReference>
<evidence type="ECO:0000256" key="1">
    <source>
        <dbReference type="ARBA" id="ARBA00004127"/>
    </source>
</evidence>
<comment type="caution">
    <text evidence="8">The sequence shown here is derived from an EMBL/GenBank/DDBJ whole genome shotgun (WGS) entry which is preliminary data.</text>
</comment>
<protein>
    <submittedName>
        <fullName evidence="8">MFS transporter</fullName>
    </submittedName>
</protein>
<feature type="transmembrane region" description="Helical" evidence="7">
    <location>
        <begin position="333"/>
        <end position="352"/>
    </location>
</feature>
<evidence type="ECO:0000256" key="7">
    <source>
        <dbReference type="SAM" id="Phobius"/>
    </source>
</evidence>
<dbReference type="GO" id="GO:0012505">
    <property type="term" value="C:endomembrane system"/>
    <property type="evidence" value="ECO:0007669"/>
    <property type="project" value="UniProtKB-SubCell"/>
</dbReference>
<dbReference type="InterPro" id="IPR036259">
    <property type="entry name" value="MFS_trans_sf"/>
</dbReference>
<dbReference type="EMBL" id="JABCUI010000002">
    <property type="protein sequence ID" value="NMW87320.1"/>
    <property type="molecule type" value="Genomic_DNA"/>
</dbReference>
<dbReference type="PANTHER" id="PTHR23519">
    <property type="entry name" value="AUTOPHAGY-RELATED PROTEIN 22"/>
    <property type="match status" value="1"/>
</dbReference>
<accession>A0A7Y0UHR6</accession>
<dbReference type="InterPro" id="IPR050495">
    <property type="entry name" value="ATG22/LtaA_families"/>
</dbReference>
<feature type="compositionally biased region" description="Low complexity" evidence="6">
    <location>
        <begin position="515"/>
        <end position="524"/>
    </location>
</feature>
<dbReference type="SUPFAM" id="SSF103473">
    <property type="entry name" value="MFS general substrate transporter"/>
    <property type="match status" value="1"/>
</dbReference>
<keyword evidence="3 7" id="KW-0812">Transmembrane</keyword>
<dbReference type="PANTHER" id="PTHR23519:SF1">
    <property type="entry name" value="AUTOPHAGY-RELATED PROTEIN 22"/>
    <property type="match status" value="1"/>
</dbReference>
<evidence type="ECO:0000256" key="3">
    <source>
        <dbReference type="ARBA" id="ARBA00022692"/>
    </source>
</evidence>
<sequence length="524" mass="55744">MVKEGGFVQKLTWCMWDAGGASVNAVATTFVFTVYLTGAAFGNQTASSQAVSTGMTIAGIIVALTAPITGQRADRRGKGTFWLGVFSAIIIVCLAAMFFVAPHPNFLWLGVGLLALMTMFFEFATVNYYAMLTRISNADNIGKISGIGWASGYFGGIVLLMFLNFGFISENNFTGLDTSNGMGVRVAMLVAAAWSLIFFVPVLFTVRGRVVPGSENLPHESIFTSYKKLFQTIAWLFRNAPNVLYFLIASAIFRDGLSGVFTFGGIIAAVTFGFSAGEVIIFAVVANVAAGIATTLMGFFDDKIGPKKVMIFSLIMLVACCLGVFALHAQGKIIMWTIGLFMTLWVGPAQSASRSFLARRIPEGHEGEVFGLYQTTGRSVTWLAPLMFTLFISLGQQFTPFIPPALLSVTTGPGGPMMAIHAQAQYWGILGIGLVLLLGLLMLLPVREDHTVLKRAPQEAPEVSVPAAVSGDPTSLEGDVSVTVSPSGPGQPVELPAKTPTEDSSPETPPPSTQPPTQTLGGAQ</sequence>
<feature type="transmembrane region" description="Helical" evidence="7">
    <location>
        <begin position="426"/>
        <end position="446"/>
    </location>
</feature>